<organism evidence="2 3">
    <name type="scientific">Cardamine amara subsp. amara</name>
    <dbReference type="NCBI Taxonomy" id="228776"/>
    <lineage>
        <taxon>Eukaryota</taxon>
        <taxon>Viridiplantae</taxon>
        <taxon>Streptophyta</taxon>
        <taxon>Embryophyta</taxon>
        <taxon>Tracheophyta</taxon>
        <taxon>Spermatophyta</taxon>
        <taxon>Magnoliopsida</taxon>
        <taxon>eudicotyledons</taxon>
        <taxon>Gunneridae</taxon>
        <taxon>Pentapetalae</taxon>
        <taxon>rosids</taxon>
        <taxon>malvids</taxon>
        <taxon>Brassicales</taxon>
        <taxon>Brassicaceae</taxon>
        <taxon>Cardamineae</taxon>
        <taxon>Cardamine</taxon>
    </lineage>
</organism>
<dbReference type="Pfam" id="PF07173">
    <property type="entry name" value="GRDP-like"/>
    <property type="match status" value="1"/>
</dbReference>
<sequence length="746" mass="85161">MSLGQPEFADGVAARSLSEISEVDAVRIGADIVSAARRLIALLRSVGDCQWLHHPPVIAEAIRRYDELWMPLISDLTVGLKPPMILPPLDIEWVWFCHSLNPVSYRDYCQKRFSKLIGKPAIYDEENEDYAVLQCEKIWVLRYPLESFENRADPDSSEFVSLANEDIKTQVEKLSFLWEKFSAPYMSETVYLIAARLRYKGFLLILHKFKDEISRLIPASDILLMWLTHQSYPTIYSEDVDEMLEEMTRKVVRVGEKTEVETTKELWDRYFNQPYEKAGGVLANESCLSNKTMFYWPVSDMDVNTAYKSIRPRFVLELCIFVRLNSKAEVNESSFLRLRVARCHRKLQLDKKLTDLSSRDASWKKGWHLYCEFGTLGVVLESHCDRRGHGTCFRSGKAERMMIEFPWNDLLRAHSLASGRFLGKQVGVFASVTPPVQAPYLLRFVPDRVTDDSGAMVSDSIQRTNNFRPQEGRWLTRTVLDHVGRECFVIRIRVGKGVFKRGGEVPSPVKSEERITEIRVGSWSYVEGSIGKAPANVVGTVMPKEPVEDWEAAWEFSTGDELSIRWDSSGSISELGLHSRNPGSMVRLLTGRKMQYKGEDEEDDEGFVTVVRSTEEDPTEKATALIDWKHQAVEFLPEEDAVFILLLSVSILRSVTHKRREDVGKLLVRKRITEATGERDWGSVIVDASSSNVSSFSSPYVEPWYRNSGKVMAMEEKAQVARYPYPVMSYSNVDGGDNLYKHVIFG</sequence>
<accession>A0ABD1C7K3</accession>
<dbReference type="InterPro" id="IPR057518">
    <property type="entry name" value="GRDP_C"/>
</dbReference>
<evidence type="ECO:0000313" key="3">
    <source>
        <dbReference type="Proteomes" id="UP001558713"/>
    </source>
</evidence>
<dbReference type="Proteomes" id="UP001558713">
    <property type="component" value="Unassembled WGS sequence"/>
</dbReference>
<evidence type="ECO:0000259" key="1">
    <source>
        <dbReference type="Pfam" id="PF25335"/>
    </source>
</evidence>
<proteinExistence type="predicted"/>
<dbReference type="AlphaFoldDB" id="A0ABD1C7K3"/>
<evidence type="ECO:0000313" key="2">
    <source>
        <dbReference type="EMBL" id="KAL1225468.1"/>
    </source>
</evidence>
<dbReference type="EMBL" id="JBANAX010000031">
    <property type="protein sequence ID" value="KAL1225468.1"/>
    <property type="molecule type" value="Genomic_DNA"/>
</dbReference>
<reference evidence="2 3" key="1">
    <citation type="submission" date="2024-04" db="EMBL/GenBank/DDBJ databases">
        <title>Genome assembly C_amara_ONT_v2.</title>
        <authorList>
            <person name="Yant L."/>
            <person name="Moore C."/>
            <person name="Slenker M."/>
        </authorList>
    </citation>
    <scope>NUCLEOTIDE SEQUENCE [LARGE SCALE GENOMIC DNA]</scope>
    <source>
        <tissue evidence="2">Leaf</tissue>
    </source>
</reference>
<dbReference type="Pfam" id="PF25335">
    <property type="entry name" value="GRDP_C"/>
    <property type="match status" value="1"/>
</dbReference>
<protein>
    <submittedName>
        <fullName evidence="2">Glycine-rich domain-containing protein 1</fullName>
    </submittedName>
</protein>
<gene>
    <name evidence="2" type="ORF">V5N11_009119</name>
</gene>
<feature type="domain" description="GRPD C-terminal" evidence="1">
    <location>
        <begin position="479"/>
        <end position="635"/>
    </location>
</feature>
<comment type="caution">
    <text evidence="2">The sequence shown here is derived from an EMBL/GenBank/DDBJ whole genome shotgun (WGS) entry which is preliminary data.</text>
</comment>
<keyword evidence="3" id="KW-1185">Reference proteome</keyword>
<dbReference type="PANTHER" id="PTHR34365">
    <property type="entry name" value="ENOLASE (DUF1399)"/>
    <property type="match status" value="1"/>
</dbReference>
<name>A0ABD1C7K3_CARAN</name>
<dbReference type="InterPro" id="IPR009836">
    <property type="entry name" value="GRDP-like"/>
</dbReference>
<dbReference type="PANTHER" id="PTHR34365:SF2">
    <property type="entry name" value="ENOLASE (DUF1399)"/>
    <property type="match status" value="1"/>
</dbReference>